<dbReference type="Proteomes" id="UP000054498">
    <property type="component" value="Unassembled WGS sequence"/>
</dbReference>
<dbReference type="RefSeq" id="XP_013893464.1">
    <property type="nucleotide sequence ID" value="XM_014038010.1"/>
</dbReference>
<dbReference type="STRING" id="145388.A0A0D2LRY3"/>
<sequence>MLPAGQTIASGPDSARKRGNELFVAGRYADAAAAYSAGLADAGIRDVERGTLLSNRAAAYLKLGDAPAAAADARAALRLQPCNAKAHARLARALPRGDVLEAPAAVAAAVALLGPHLDAELVSLYAAVRDATADAVAAAAAAASPSAPPPAEPPAGPAAVLPLPRDPAAVALASTWREAAAAAAAGAELVVLQPGVYETALGYIPCSVLGLGGAELRSAGSHVIQHAAARRRLVIANMRLGGTGRAAAACVWGAGAQLSLIGCTVAGRDDVGVLVTLGGIAALEGCKISNTSKQAIEVREGGRLSAARVTVEDCMQGVAAAGGARSVVLRECSILRSRFEGLMLQGTYTNAVSEAQAVLLQRQQQAPLSEADAHGHLVSAQAQASGRRLGTPLDAALFGCTIAGSGGFGISADMGANVTLAGCRLELNSPISVFIKGGTDATLIGCQIIYSGAKPSHPSQFAPPGTRQSGARVAVNYAGAVVVAGCAFAGPPGLAVHEELAGAAAGGARPGARAGNAGRPR</sequence>
<keyword evidence="1" id="KW-0677">Repeat</keyword>
<dbReference type="KEGG" id="mng:MNEG_13517"/>
<dbReference type="Gene3D" id="1.25.40.10">
    <property type="entry name" value="Tetratricopeptide repeat domain"/>
    <property type="match status" value="1"/>
</dbReference>
<evidence type="ECO:0000256" key="2">
    <source>
        <dbReference type="ARBA" id="ARBA00022803"/>
    </source>
</evidence>
<dbReference type="Gene3D" id="2.160.20.10">
    <property type="entry name" value="Single-stranded right-handed beta-helix, Pectin lyase-like"/>
    <property type="match status" value="1"/>
</dbReference>
<gene>
    <name evidence="4" type="ORF">MNEG_13517</name>
</gene>
<dbReference type="AlphaFoldDB" id="A0A0D2LRY3"/>
<evidence type="ECO:0000256" key="1">
    <source>
        <dbReference type="ARBA" id="ARBA00022737"/>
    </source>
</evidence>
<dbReference type="InterPro" id="IPR012334">
    <property type="entry name" value="Pectin_lyas_fold"/>
</dbReference>
<keyword evidence="5" id="KW-1185">Reference proteome</keyword>
<dbReference type="SUPFAM" id="SSF51126">
    <property type="entry name" value="Pectin lyase-like"/>
    <property type="match status" value="1"/>
</dbReference>
<dbReference type="GeneID" id="25730987"/>
<name>A0A0D2LRY3_9CHLO</name>
<evidence type="ECO:0000313" key="5">
    <source>
        <dbReference type="Proteomes" id="UP000054498"/>
    </source>
</evidence>
<proteinExistence type="predicted"/>
<dbReference type="PANTHER" id="PTHR22904:SF523">
    <property type="entry name" value="STRESS-INDUCED-PHOSPHOPROTEIN 1"/>
    <property type="match status" value="1"/>
</dbReference>
<protein>
    <recommendedName>
        <fullName evidence="3">Right handed beta helix domain-containing protein</fullName>
    </recommendedName>
</protein>
<dbReference type="InterPro" id="IPR039448">
    <property type="entry name" value="Beta_helix"/>
</dbReference>
<dbReference type="InterPro" id="IPR011990">
    <property type="entry name" value="TPR-like_helical_dom_sf"/>
</dbReference>
<organism evidence="4 5">
    <name type="scientific">Monoraphidium neglectum</name>
    <dbReference type="NCBI Taxonomy" id="145388"/>
    <lineage>
        <taxon>Eukaryota</taxon>
        <taxon>Viridiplantae</taxon>
        <taxon>Chlorophyta</taxon>
        <taxon>core chlorophytes</taxon>
        <taxon>Chlorophyceae</taxon>
        <taxon>CS clade</taxon>
        <taxon>Sphaeropleales</taxon>
        <taxon>Selenastraceae</taxon>
        <taxon>Monoraphidium</taxon>
    </lineage>
</organism>
<evidence type="ECO:0000313" key="4">
    <source>
        <dbReference type="EMBL" id="KIY94444.1"/>
    </source>
</evidence>
<dbReference type="Pfam" id="PF13229">
    <property type="entry name" value="Beta_helix"/>
    <property type="match status" value="1"/>
</dbReference>
<feature type="domain" description="Right handed beta helix" evidence="3">
    <location>
        <begin position="251"/>
        <end position="353"/>
    </location>
</feature>
<evidence type="ECO:0000259" key="3">
    <source>
        <dbReference type="Pfam" id="PF13229"/>
    </source>
</evidence>
<dbReference type="OrthoDB" id="2335338at2759"/>
<dbReference type="SUPFAM" id="SSF48452">
    <property type="entry name" value="TPR-like"/>
    <property type="match status" value="1"/>
</dbReference>
<dbReference type="EMBL" id="KK104093">
    <property type="protein sequence ID" value="KIY94444.1"/>
    <property type="molecule type" value="Genomic_DNA"/>
</dbReference>
<dbReference type="InterPro" id="IPR011050">
    <property type="entry name" value="Pectin_lyase_fold/virulence"/>
</dbReference>
<reference evidence="4 5" key="1">
    <citation type="journal article" date="2013" name="BMC Genomics">
        <title>Reconstruction of the lipid metabolism for the microalga Monoraphidium neglectum from its genome sequence reveals characteristics suitable for biofuel production.</title>
        <authorList>
            <person name="Bogen C."/>
            <person name="Al-Dilaimi A."/>
            <person name="Albersmeier A."/>
            <person name="Wichmann J."/>
            <person name="Grundmann M."/>
            <person name="Rupp O."/>
            <person name="Lauersen K.J."/>
            <person name="Blifernez-Klassen O."/>
            <person name="Kalinowski J."/>
            <person name="Goesmann A."/>
            <person name="Mussgnug J.H."/>
            <person name="Kruse O."/>
        </authorList>
    </citation>
    <scope>NUCLEOTIDE SEQUENCE [LARGE SCALE GENOMIC DNA]</scope>
    <source>
        <strain evidence="4 5">SAG 48.87</strain>
    </source>
</reference>
<dbReference type="PANTHER" id="PTHR22904">
    <property type="entry name" value="TPR REPEAT CONTAINING PROTEIN"/>
    <property type="match status" value="1"/>
</dbReference>
<keyword evidence="2" id="KW-0802">TPR repeat</keyword>
<accession>A0A0D2LRY3</accession>
<dbReference type="GO" id="GO:0051879">
    <property type="term" value="F:Hsp90 protein binding"/>
    <property type="evidence" value="ECO:0007669"/>
    <property type="project" value="TreeGrafter"/>
</dbReference>